<dbReference type="AlphaFoldDB" id="A0A0W8G0Z9"/>
<dbReference type="InterPro" id="IPR032286">
    <property type="entry name" value="DUF4837"/>
</dbReference>
<reference evidence="1" key="1">
    <citation type="journal article" date="2015" name="Proc. Natl. Acad. Sci. U.S.A.">
        <title>Networks of energetic and metabolic interactions define dynamics in microbial communities.</title>
        <authorList>
            <person name="Embree M."/>
            <person name="Liu J.K."/>
            <person name="Al-Bassam M.M."/>
            <person name="Zengler K."/>
        </authorList>
    </citation>
    <scope>NUCLEOTIDE SEQUENCE</scope>
</reference>
<evidence type="ECO:0008006" key="2">
    <source>
        <dbReference type="Google" id="ProtNLM"/>
    </source>
</evidence>
<comment type="caution">
    <text evidence="1">The sequence shown here is derived from an EMBL/GenBank/DDBJ whole genome shotgun (WGS) entry which is preliminary data.</text>
</comment>
<proteinExistence type="predicted"/>
<sequence>MKTRYTFFFIISIFISALFLQSCDTKKPAIGEEDLIYVVADSSEYYELEATLLQVFGKIIYTPQPENIFDIKRVSVNQLDGVKNKKNIVIIAPINSGSYTSQYINSILDSTVKSLVLSQNEFVINKYDLWARDQLVSIITAPTIEKLNEQMLMNHENLLYFFQKISDRRLFQSLYNKKYEQKDIEAKFLDQYGWIIYVQADFLLAKESAEDKFVWLRRAPGSDMERWIFIHWIDNASPDFLEKDSIYAQRNRMTEKYFVTQDNSSSVEIADSYISTKEVNFLGRYALMTQGLWRMTDKSMGGPFINYTFYDEASKRIYMLDGSIYAPKYYKKRLLQQVDVLLQSFMTKDQLSEEKLDDLMSRL</sequence>
<gene>
    <name evidence="1" type="ORF">ASZ90_003996</name>
</gene>
<dbReference type="Pfam" id="PF16125">
    <property type="entry name" value="DUF4837"/>
    <property type="match status" value="1"/>
</dbReference>
<name>A0A0W8G0Z9_9ZZZZ</name>
<dbReference type="EMBL" id="LNQE01000521">
    <property type="protein sequence ID" value="KUG26163.1"/>
    <property type="molecule type" value="Genomic_DNA"/>
</dbReference>
<accession>A0A0W8G0Z9</accession>
<evidence type="ECO:0000313" key="1">
    <source>
        <dbReference type="EMBL" id="KUG26163.1"/>
    </source>
</evidence>
<organism evidence="1">
    <name type="scientific">hydrocarbon metagenome</name>
    <dbReference type="NCBI Taxonomy" id="938273"/>
    <lineage>
        <taxon>unclassified sequences</taxon>
        <taxon>metagenomes</taxon>
        <taxon>ecological metagenomes</taxon>
    </lineage>
</organism>
<protein>
    <recommendedName>
        <fullName evidence="2">DUF4837 domain-containing protein</fullName>
    </recommendedName>
</protein>
<dbReference type="PROSITE" id="PS51257">
    <property type="entry name" value="PROKAR_LIPOPROTEIN"/>
    <property type="match status" value="1"/>
</dbReference>